<evidence type="ECO:0000313" key="2">
    <source>
        <dbReference type="EMBL" id="GIY97106.1"/>
    </source>
</evidence>
<reference evidence="2 3" key="1">
    <citation type="submission" date="2021-06" db="EMBL/GenBank/DDBJ databases">
        <title>Caerostris extrusa draft genome.</title>
        <authorList>
            <person name="Kono N."/>
            <person name="Arakawa K."/>
        </authorList>
    </citation>
    <scope>NUCLEOTIDE SEQUENCE [LARGE SCALE GENOMIC DNA]</scope>
</reference>
<dbReference type="AlphaFoldDB" id="A0AAV4XPZ5"/>
<organism evidence="2 3">
    <name type="scientific">Caerostris extrusa</name>
    <name type="common">Bark spider</name>
    <name type="synonym">Caerostris bankana</name>
    <dbReference type="NCBI Taxonomy" id="172846"/>
    <lineage>
        <taxon>Eukaryota</taxon>
        <taxon>Metazoa</taxon>
        <taxon>Ecdysozoa</taxon>
        <taxon>Arthropoda</taxon>
        <taxon>Chelicerata</taxon>
        <taxon>Arachnida</taxon>
        <taxon>Araneae</taxon>
        <taxon>Araneomorphae</taxon>
        <taxon>Entelegynae</taxon>
        <taxon>Araneoidea</taxon>
        <taxon>Araneidae</taxon>
        <taxon>Caerostris</taxon>
    </lineage>
</organism>
<sequence length="99" mass="11073">MSFIHVCGLPLARNASGILNVKVSVELSYELLQTWLQHLNLLLQICGYIIVPSCILFANILCFELDQKFIWVLSNMISLALYATVLGPCFTCIKVKQAV</sequence>
<keyword evidence="1" id="KW-1133">Transmembrane helix</keyword>
<dbReference type="Proteomes" id="UP001054945">
    <property type="component" value="Unassembled WGS sequence"/>
</dbReference>
<accession>A0AAV4XPZ5</accession>
<keyword evidence="1" id="KW-0472">Membrane</keyword>
<feature type="transmembrane region" description="Helical" evidence="1">
    <location>
        <begin position="41"/>
        <end position="62"/>
    </location>
</feature>
<evidence type="ECO:0000313" key="3">
    <source>
        <dbReference type="Proteomes" id="UP001054945"/>
    </source>
</evidence>
<protein>
    <submittedName>
        <fullName evidence="2">Uncharacterized protein</fullName>
    </submittedName>
</protein>
<gene>
    <name evidence="2" type="ORF">CEXT_603311</name>
</gene>
<comment type="caution">
    <text evidence="2">The sequence shown here is derived from an EMBL/GenBank/DDBJ whole genome shotgun (WGS) entry which is preliminary data.</text>
</comment>
<keyword evidence="3" id="KW-1185">Reference proteome</keyword>
<proteinExistence type="predicted"/>
<dbReference type="EMBL" id="BPLR01000740">
    <property type="protein sequence ID" value="GIY97106.1"/>
    <property type="molecule type" value="Genomic_DNA"/>
</dbReference>
<name>A0AAV4XPZ5_CAEEX</name>
<evidence type="ECO:0000256" key="1">
    <source>
        <dbReference type="SAM" id="Phobius"/>
    </source>
</evidence>
<keyword evidence="1" id="KW-0812">Transmembrane</keyword>
<feature type="transmembrane region" description="Helical" evidence="1">
    <location>
        <begin position="69"/>
        <end position="87"/>
    </location>
</feature>